<dbReference type="AlphaFoldDB" id="A0A9J6ZVI1"/>
<proteinExistence type="predicted"/>
<organism evidence="1 2">
    <name type="scientific">Candidatus Endoriftia persephonae</name>
    <dbReference type="NCBI Taxonomy" id="393765"/>
    <lineage>
        <taxon>Bacteria</taxon>
        <taxon>Pseudomonadati</taxon>
        <taxon>Pseudomonadota</taxon>
        <taxon>Gammaproteobacteria</taxon>
        <taxon>Chromatiales</taxon>
        <taxon>Sedimenticolaceae</taxon>
        <taxon>Candidatus Endoriftia</taxon>
    </lineage>
</organism>
<evidence type="ECO:0000313" key="2">
    <source>
        <dbReference type="Proteomes" id="UP001056649"/>
    </source>
</evidence>
<dbReference type="InterPro" id="IPR008323">
    <property type="entry name" value="UCP033563"/>
</dbReference>
<accession>A0A9J6ZVI1</accession>
<name>A0A9J6ZVI1_9GAMM</name>
<protein>
    <submittedName>
        <fullName evidence="1">DUF1015 family protein</fullName>
    </submittedName>
</protein>
<sequence>MPLIKAFPGLRPANGRAEDVAAPPYDVMNEAEAREMVEGRPWSFLHISRAEVDLPVGTDPYSPEVYAKAAENLAKMEQEGVLVRDAKPCFYVYRLTMGEHVQTGLAAVASVQAYDNDRIKKHEFTRPAKEDDRVRQVDALNAQTGPVFLVYPSAVAVDDTLALIAEGAADMDVTAADGVRHQIWVADDEKVVEQLTREFDAMPALYVADGHHRSAAGSRVGAARKAANSKHTGEESYNYFLSVIFPHNQMQILDYNRVVKDLNGLDKAAFLEKVEAAFTLEMSDTPVKPAGTAEFGMYLDGQWYRLSLDPARIPADDPVARLDVSLLADNLIEPILGISDPRRDSRIDFVGGIRGLEGLEARVDSGEMQVAFSLFPTSMEALMAVADAGEVMPPKSTWFEPKLADGLVSHVLD</sequence>
<reference evidence="1" key="1">
    <citation type="journal article" date="2022" name="Mol. Ecol. Resour.">
        <title>The complete and closed genome of the facultative generalist Candidatus Endoriftia persephone from deep-sea hydrothermal vents.</title>
        <authorList>
            <person name="de Oliveira A.L."/>
            <person name="Srivastava A."/>
            <person name="Espada-Hinojosa S."/>
            <person name="Bright M."/>
        </authorList>
    </citation>
    <scope>NUCLEOTIDE SEQUENCE</scope>
    <source>
        <strain evidence="1">Tica-EPR-9o50.N</strain>
    </source>
</reference>
<dbReference type="PANTHER" id="PTHR36454">
    <property type="entry name" value="LMO2823 PROTEIN"/>
    <property type="match status" value="1"/>
</dbReference>
<gene>
    <name evidence="1" type="ORF">L0Y14_11600</name>
</gene>
<dbReference type="PANTHER" id="PTHR36454:SF1">
    <property type="entry name" value="DUF1015 DOMAIN-CONTAINING PROTEIN"/>
    <property type="match status" value="1"/>
</dbReference>
<dbReference type="Pfam" id="PF06245">
    <property type="entry name" value="DUF1015"/>
    <property type="match status" value="1"/>
</dbReference>
<keyword evidence="2" id="KW-1185">Reference proteome</keyword>
<dbReference type="PIRSF" id="PIRSF033563">
    <property type="entry name" value="UCP033563"/>
    <property type="match status" value="1"/>
</dbReference>
<evidence type="ECO:0000313" key="1">
    <source>
        <dbReference type="EMBL" id="USF86777.1"/>
    </source>
</evidence>
<dbReference type="RefSeq" id="WP_005960977.1">
    <property type="nucleotide sequence ID" value="NZ_CP090569.1"/>
</dbReference>
<dbReference type="EMBL" id="CP090569">
    <property type="protein sequence ID" value="USF86777.1"/>
    <property type="molecule type" value="Genomic_DNA"/>
</dbReference>
<dbReference type="Proteomes" id="UP001056649">
    <property type="component" value="Chromosome"/>
</dbReference>
<dbReference type="KEGG" id="eps:L0Y14_11600"/>